<feature type="compositionally biased region" description="Basic residues" evidence="5">
    <location>
        <begin position="1"/>
        <end position="19"/>
    </location>
</feature>
<feature type="repeat" description="WD" evidence="4">
    <location>
        <begin position="303"/>
        <end position="345"/>
    </location>
</feature>
<evidence type="ECO:0000256" key="3">
    <source>
        <dbReference type="ARBA" id="ARBA00022737"/>
    </source>
</evidence>
<dbReference type="PROSITE" id="PS50294">
    <property type="entry name" value="WD_REPEATS_REGION"/>
    <property type="match status" value="2"/>
</dbReference>
<comment type="caution">
    <text evidence="7">The sequence shown here is derived from an EMBL/GenBank/DDBJ whole genome shotgun (WGS) entry which is preliminary data.</text>
</comment>
<evidence type="ECO:0000256" key="4">
    <source>
        <dbReference type="PROSITE-ProRule" id="PRU00221"/>
    </source>
</evidence>
<dbReference type="GO" id="GO:0042254">
    <property type="term" value="P:ribosome biogenesis"/>
    <property type="evidence" value="ECO:0007669"/>
    <property type="project" value="TreeGrafter"/>
</dbReference>
<dbReference type="ExpressionAtlas" id="A0A2K3MW77">
    <property type="expression patterns" value="baseline"/>
</dbReference>
<dbReference type="EMBL" id="ASHM01013022">
    <property type="protein sequence ID" value="PNX94994.1"/>
    <property type="molecule type" value="Genomic_DNA"/>
</dbReference>
<dbReference type="STRING" id="57577.A0A2K3MW77"/>
<dbReference type="AlphaFoldDB" id="A0A2K3MW77"/>
<evidence type="ECO:0000259" key="6">
    <source>
        <dbReference type="Pfam" id="PF12265"/>
    </source>
</evidence>
<keyword evidence="3" id="KW-0677">Repeat</keyword>
<dbReference type="Pfam" id="PF00400">
    <property type="entry name" value="WD40"/>
    <property type="match status" value="2"/>
</dbReference>
<dbReference type="InterPro" id="IPR022052">
    <property type="entry name" value="Histone-bd_RBBP4-like_N"/>
</dbReference>
<dbReference type="InterPro" id="IPR001680">
    <property type="entry name" value="WD40_rpt"/>
</dbReference>
<dbReference type="PANTHER" id="PTHR45903">
    <property type="entry name" value="GLUTAMATE-RICH WD REPEAT-CONTAINING PROTEIN 1"/>
    <property type="match status" value="1"/>
</dbReference>
<dbReference type="SUPFAM" id="SSF50978">
    <property type="entry name" value="WD40 repeat-like"/>
    <property type="match status" value="1"/>
</dbReference>
<organism evidence="7 8">
    <name type="scientific">Trifolium pratense</name>
    <name type="common">Red clover</name>
    <dbReference type="NCBI Taxonomy" id="57577"/>
    <lineage>
        <taxon>Eukaryota</taxon>
        <taxon>Viridiplantae</taxon>
        <taxon>Streptophyta</taxon>
        <taxon>Embryophyta</taxon>
        <taxon>Tracheophyta</taxon>
        <taxon>Spermatophyta</taxon>
        <taxon>Magnoliopsida</taxon>
        <taxon>eudicotyledons</taxon>
        <taxon>Gunneridae</taxon>
        <taxon>Pentapetalae</taxon>
        <taxon>rosids</taxon>
        <taxon>fabids</taxon>
        <taxon>Fabales</taxon>
        <taxon>Fabaceae</taxon>
        <taxon>Papilionoideae</taxon>
        <taxon>50 kb inversion clade</taxon>
        <taxon>NPAAA clade</taxon>
        <taxon>Hologalegina</taxon>
        <taxon>IRL clade</taxon>
        <taxon>Trifolieae</taxon>
        <taxon>Trifolium</taxon>
    </lineage>
</organism>
<dbReference type="PANTHER" id="PTHR45903:SF1">
    <property type="entry name" value="GLUTAMATE-RICH WD REPEAT-CONTAINING PROTEIN 1"/>
    <property type="match status" value="1"/>
</dbReference>
<dbReference type="Gene3D" id="2.130.10.10">
    <property type="entry name" value="YVTN repeat-like/Quinoprotein amine dehydrogenase"/>
    <property type="match status" value="1"/>
</dbReference>
<sequence length="386" mass="42915">MTRGIKNRQKAKNKNKAKKRGEASSSGPQIPVKVWQPGVDKLEEDEELQCDPSAYNSLHGFHIGWSCLSFDILRDTLGLVRTEFPHTMYFVTGTQAEKYSWNYIGIFKVSNISGKRRELLPKHGSSDSMDDEDSDSEDDSEDEEEGGAGGDLIDIFILFTPTVAEGNSRRLYQQDTLHDTKSPHMCILGRIWLCAGISFALGYRREANVKCCNLYFSASSLSVKEIWDMSAHLTALAETEIEGVQGVDAVQVPLQKFKHKDEGYAIDWSPLVPGRLVSGDCNNNIYLWEPTSAATWNIDKTPFTGHTGSVEDLQWSPGEPHVFASCSVDKSIAIWDTRLGRSPAASFEAHKADVNVLSWNRLVSCMLASGSDDGNISIRDLRMLKV</sequence>
<dbReference type="GO" id="GO:0005730">
    <property type="term" value="C:nucleolus"/>
    <property type="evidence" value="ECO:0007669"/>
    <property type="project" value="TreeGrafter"/>
</dbReference>
<feature type="repeat" description="WD" evidence="4">
    <location>
        <begin position="347"/>
        <end position="386"/>
    </location>
</feature>
<dbReference type="Proteomes" id="UP000236291">
    <property type="component" value="Unassembled WGS sequence"/>
</dbReference>
<dbReference type="InterPro" id="IPR015943">
    <property type="entry name" value="WD40/YVTN_repeat-like_dom_sf"/>
</dbReference>
<evidence type="ECO:0000256" key="2">
    <source>
        <dbReference type="ARBA" id="ARBA00022574"/>
    </source>
</evidence>
<evidence type="ECO:0000256" key="1">
    <source>
        <dbReference type="ARBA" id="ARBA00009341"/>
    </source>
</evidence>
<evidence type="ECO:0000313" key="7">
    <source>
        <dbReference type="EMBL" id="PNX94994.1"/>
    </source>
</evidence>
<comment type="similarity">
    <text evidence="1">Belongs to the WD repeat RBAP46/RBAP48/MSI1 family.</text>
</comment>
<dbReference type="SMART" id="SM00320">
    <property type="entry name" value="WD40"/>
    <property type="match status" value="3"/>
</dbReference>
<dbReference type="InterPro" id="IPR051972">
    <property type="entry name" value="Glutamate-rich_WD_repeat"/>
</dbReference>
<dbReference type="Pfam" id="PF12265">
    <property type="entry name" value="CAF1C_H4-bd"/>
    <property type="match status" value="1"/>
</dbReference>
<evidence type="ECO:0000256" key="5">
    <source>
        <dbReference type="SAM" id="MobiDB-lite"/>
    </source>
</evidence>
<proteinExistence type="inferred from homology"/>
<feature type="compositionally biased region" description="Acidic residues" evidence="5">
    <location>
        <begin position="128"/>
        <end position="146"/>
    </location>
</feature>
<feature type="domain" description="Histone-binding protein RBBP4-like N-terminal" evidence="6">
    <location>
        <begin position="45"/>
        <end position="112"/>
    </location>
</feature>
<evidence type="ECO:0000313" key="8">
    <source>
        <dbReference type="Proteomes" id="UP000236291"/>
    </source>
</evidence>
<accession>A0A2K3MW77</accession>
<dbReference type="InterPro" id="IPR036322">
    <property type="entry name" value="WD40_repeat_dom_sf"/>
</dbReference>
<reference evidence="7 8" key="2">
    <citation type="journal article" date="2017" name="Front. Plant Sci.">
        <title>Gene Classification and Mining of Molecular Markers Useful in Red Clover (Trifolium pratense) Breeding.</title>
        <authorList>
            <person name="Istvanek J."/>
            <person name="Dluhosova J."/>
            <person name="Dluhos P."/>
            <person name="Patkova L."/>
            <person name="Nedelnik J."/>
            <person name="Repkova J."/>
        </authorList>
    </citation>
    <scope>NUCLEOTIDE SEQUENCE [LARGE SCALE GENOMIC DNA]</scope>
    <source>
        <strain evidence="8">cv. Tatra</strain>
        <tissue evidence="7">Young leaves</tissue>
    </source>
</reference>
<gene>
    <name evidence="7" type="ORF">L195_g018176</name>
</gene>
<feature type="region of interest" description="Disordered" evidence="5">
    <location>
        <begin position="120"/>
        <end position="148"/>
    </location>
</feature>
<name>A0A2K3MW77_TRIPR</name>
<reference evidence="7 8" key="1">
    <citation type="journal article" date="2014" name="Am. J. Bot.">
        <title>Genome assembly and annotation for red clover (Trifolium pratense; Fabaceae).</title>
        <authorList>
            <person name="Istvanek J."/>
            <person name="Jaros M."/>
            <person name="Krenek A."/>
            <person name="Repkova J."/>
        </authorList>
    </citation>
    <scope>NUCLEOTIDE SEQUENCE [LARGE SCALE GENOMIC DNA]</scope>
    <source>
        <strain evidence="8">cv. Tatra</strain>
        <tissue evidence="7">Young leaves</tissue>
    </source>
</reference>
<dbReference type="PROSITE" id="PS50082">
    <property type="entry name" value="WD_REPEATS_2"/>
    <property type="match status" value="2"/>
</dbReference>
<protein>
    <submittedName>
        <fullName evidence="7">Glutamate-rich WD repeat-containing protein 1-like</fullName>
    </submittedName>
</protein>
<keyword evidence="2 4" id="KW-0853">WD repeat</keyword>
<feature type="region of interest" description="Disordered" evidence="5">
    <location>
        <begin position="1"/>
        <end position="33"/>
    </location>
</feature>